<proteinExistence type="predicted"/>
<feature type="region of interest" description="Disordered" evidence="7">
    <location>
        <begin position="1"/>
        <end position="23"/>
    </location>
</feature>
<keyword evidence="2" id="KW-0805">Transcription regulation</keyword>
<keyword evidence="9" id="KW-1185">Reference proteome</keyword>
<evidence type="ECO:0000256" key="1">
    <source>
        <dbReference type="ARBA" id="ARBA00004123"/>
    </source>
</evidence>
<evidence type="ECO:0000259" key="8">
    <source>
        <dbReference type="PROSITE" id="PS51968"/>
    </source>
</evidence>
<feature type="compositionally biased region" description="Low complexity" evidence="7">
    <location>
        <begin position="10"/>
        <end position="22"/>
    </location>
</feature>
<dbReference type="PANTHER" id="PTHR11037">
    <property type="entry name" value="TRANSCRIPTION FACTOR CP2"/>
    <property type="match status" value="1"/>
</dbReference>
<dbReference type="PROSITE" id="PS51968">
    <property type="entry name" value="GRH_CP2_DB"/>
    <property type="match status" value="1"/>
</dbReference>
<dbReference type="InterPro" id="IPR007604">
    <property type="entry name" value="CP2"/>
</dbReference>
<evidence type="ECO:0000313" key="9">
    <source>
        <dbReference type="Proteomes" id="UP001652625"/>
    </source>
</evidence>
<comment type="subcellular location">
    <subcellularLocation>
        <location evidence="1 6">Nucleus</location>
    </subcellularLocation>
</comment>
<feature type="region of interest" description="Disordered" evidence="7">
    <location>
        <begin position="76"/>
        <end position="114"/>
    </location>
</feature>
<dbReference type="InterPro" id="IPR057520">
    <property type="entry name" value="GRHL1/CP2_C"/>
</dbReference>
<dbReference type="Pfam" id="PF04516">
    <property type="entry name" value="CP2"/>
    <property type="match status" value="1"/>
</dbReference>
<evidence type="ECO:0000256" key="5">
    <source>
        <dbReference type="ARBA" id="ARBA00023242"/>
    </source>
</evidence>
<name>A0ABM4CZY0_HYDVU</name>
<gene>
    <name evidence="10" type="primary">LOC100204082</name>
</gene>
<dbReference type="Proteomes" id="UP001652625">
    <property type="component" value="Chromosome 12"/>
</dbReference>
<reference evidence="10" key="1">
    <citation type="submission" date="2025-08" db="UniProtKB">
        <authorList>
            <consortium name="RefSeq"/>
        </authorList>
    </citation>
    <scope>IDENTIFICATION</scope>
</reference>
<dbReference type="Pfam" id="PF25416">
    <property type="entry name" value="GRHL1_C"/>
    <property type="match status" value="1"/>
</dbReference>
<organism evidence="9 10">
    <name type="scientific">Hydra vulgaris</name>
    <name type="common">Hydra</name>
    <name type="synonym">Hydra attenuata</name>
    <dbReference type="NCBI Taxonomy" id="6087"/>
    <lineage>
        <taxon>Eukaryota</taxon>
        <taxon>Metazoa</taxon>
        <taxon>Cnidaria</taxon>
        <taxon>Hydrozoa</taxon>
        <taxon>Hydroidolina</taxon>
        <taxon>Anthoathecata</taxon>
        <taxon>Aplanulata</taxon>
        <taxon>Hydridae</taxon>
        <taxon>Hydra</taxon>
    </lineage>
</organism>
<keyword evidence="4" id="KW-0804">Transcription</keyword>
<evidence type="ECO:0000256" key="4">
    <source>
        <dbReference type="ARBA" id="ARBA00023163"/>
    </source>
</evidence>
<dbReference type="RefSeq" id="XP_065667531.1">
    <property type="nucleotide sequence ID" value="XM_065811459.1"/>
</dbReference>
<protein>
    <submittedName>
        <fullName evidence="10">Grainyhead-like protein 1 homolog isoform X3</fullName>
    </submittedName>
</protein>
<evidence type="ECO:0000313" key="10">
    <source>
        <dbReference type="RefSeq" id="XP_065667531.1"/>
    </source>
</evidence>
<dbReference type="InterPro" id="IPR040167">
    <property type="entry name" value="TF_CP2-like"/>
</dbReference>
<accession>A0ABM4CZY0</accession>
<feature type="domain" description="Grh/CP2 DB" evidence="8">
    <location>
        <begin position="195"/>
        <end position="422"/>
    </location>
</feature>
<evidence type="ECO:0000256" key="2">
    <source>
        <dbReference type="ARBA" id="ARBA00023015"/>
    </source>
</evidence>
<keyword evidence="3 6" id="KW-0238">DNA-binding</keyword>
<dbReference type="GeneID" id="100204082"/>
<sequence length="578" mass="66356">MTSMFKKINELPSESESSPEESFVYLTPAFVRETEDKIWKSSFSMPDLLSPSPLLANPSEENMNNQVSFLYDYYGMTDESRQDPPSPGHSSVTSVDDNPDGINILEKQQNGSPNLSIKQSFHESGKSCAPFSTQINAVSSSSKFHSVNGNRRTQSTPCFKSENVSECSSSSISNSTEKLMSRNTFPYVRRINYDTNQKYIFILEAQTSVVQKREDETLTYLNKGQFYYITFESGPENKCSRAKSIIHLVFRDEKDEMTELTNWKYWYNQQPNFNQRAFDIERKACQNVIIDNEEYGYNALAFLWSPYLKAKVSFRINCLSTDFTPQKGVKGLPLYIQIDTYEDMSENAQPVHQAFCKIKIFRDKGAERKNKEESKTVGKRMVKYLKQGPDFSTLEVSPFQIANKVTVLKDSPFPITKSFVFIPIKDKIIASPLEPSSSLCSPPGAFITKIKERDTKRGFNNALSNTSDYLENLDVYPKLKTQRVYQKDTVTIYVRKEEEKAYNALLLTLPTLNVLKEAISKKYNIPSEMIRNVYKKTKKGFLVNIDDQLVERFAEEDDFVIDIRFDNHLGQFEVVFDS</sequence>
<evidence type="ECO:0000256" key="7">
    <source>
        <dbReference type="SAM" id="MobiDB-lite"/>
    </source>
</evidence>
<keyword evidence="5 6" id="KW-0539">Nucleus</keyword>
<evidence type="ECO:0000256" key="6">
    <source>
        <dbReference type="PROSITE-ProRule" id="PRU01313"/>
    </source>
</evidence>
<evidence type="ECO:0000256" key="3">
    <source>
        <dbReference type="ARBA" id="ARBA00023125"/>
    </source>
</evidence>
<dbReference type="PANTHER" id="PTHR11037:SF20">
    <property type="entry name" value="PROTEIN GRAINYHEAD"/>
    <property type="match status" value="1"/>
</dbReference>